<dbReference type="AlphaFoldDB" id="A0A2U8QCJ5"/>
<proteinExistence type="predicted"/>
<protein>
    <submittedName>
        <fullName evidence="1">Uncharacterized protein</fullName>
    </submittedName>
</protein>
<accession>A0A2U8QCJ5</accession>
<dbReference type="EMBL" id="CP050066">
    <property type="protein sequence ID" value="QIP11077.2"/>
    <property type="molecule type" value="Genomic_DNA"/>
</dbReference>
<name>A0A2U8QCJ5_9BRAD</name>
<evidence type="ECO:0000313" key="2">
    <source>
        <dbReference type="Proteomes" id="UP000500895"/>
    </source>
</evidence>
<reference evidence="1 2" key="1">
    <citation type="journal article" date="2020" name="Int. J. Syst. Evol. Microbiol.">
        <title>Description and complete genome sequences of Bradyrhizobium symbiodeficiens sp. nov., a non-symbiotic bacterium associated with legumes native to Canada.</title>
        <authorList>
            <person name="Bromfield E.S.P."/>
            <person name="Cloutier S."/>
            <person name="Nguyen H.D.T."/>
        </authorList>
    </citation>
    <scope>NUCLEOTIDE SEQUENCE [LARGE SCALE GENOMIC DNA]</scope>
    <source>
        <strain evidence="1 2">101S1MB</strain>
    </source>
</reference>
<dbReference type="Proteomes" id="UP000500895">
    <property type="component" value="Chromosome"/>
</dbReference>
<gene>
    <name evidence="1" type="ORF">HAV00_27990</name>
</gene>
<evidence type="ECO:0000313" key="1">
    <source>
        <dbReference type="EMBL" id="QIP11077.2"/>
    </source>
</evidence>
<dbReference type="RefSeq" id="WP_244637445.1">
    <property type="nucleotide sequence ID" value="NZ_CP050065.2"/>
</dbReference>
<sequence>MIHVNSFAKNKSAIGGNACPPLLFVLCPIPDEQELVDSMKRTLLATVAVLALASPLFAAETGKTVGQSPSSFYLAQDTATMKCQIVESQPATGSNMKVVGAAHTTKASAEAALKADKACAK</sequence>
<organism evidence="1 2">
    <name type="scientific">Bradyrhizobium symbiodeficiens</name>
    <dbReference type="NCBI Taxonomy" id="1404367"/>
    <lineage>
        <taxon>Bacteria</taxon>
        <taxon>Pseudomonadati</taxon>
        <taxon>Pseudomonadota</taxon>
        <taxon>Alphaproteobacteria</taxon>
        <taxon>Hyphomicrobiales</taxon>
        <taxon>Nitrobacteraceae</taxon>
        <taxon>Bradyrhizobium</taxon>
    </lineage>
</organism>